<feature type="compositionally biased region" description="Low complexity" evidence="5">
    <location>
        <begin position="277"/>
        <end position="291"/>
    </location>
</feature>
<dbReference type="InParanoid" id="C8XK88"/>
<dbReference type="Gene3D" id="1.20.144.10">
    <property type="entry name" value="Phosphatidic acid phosphatase type 2/haloperoxidase"/>
    <property type="match status" value="1"/>
</dbReference>
<keyword evidence="3 6" id="KW-1133">Transmembrane helix</keyword>
<dbReference type="Pfam" id="PF14378">
    <property type="entry name" value="PAP2_3"/>
    <property type="match status" value="1"/>
</dbReference>
<evidence type="ECO:0000313" key="9">
    <source>
        <dbReference type="Proteomes" id="UP000002218"/>
    </source>
</evidence>
<evidence type="ECO:0000259" key="7">
    <source>
        <dbReference type="Pfam" id="PF14378"/>
    </source>
</evidence>
<feature type="transmembrane region" description="Helical" evidence="6">
    <location>
        <begin position="100"/>
        <end position="126"/>
    </location>
</feature>
<evidence type="ECO:0000256" key="2">
    <source>
        <dbReference type="ARBA" id="ARBA00022692"/>
    </source>
</evidence>
<dbReference type="GO" id="GO:0016020">
    <property type="term" value="C:membrane"/>
    <property type="evidence" value="ECO:0007669"/>
    <property type="project" value="UniProtKB-SubCell"/>
</dbReference>
<gene>
    <name evidence="8" type="ordered locus">Namu_2273</name>
</gene>
<dbReference type="InterPro" id="IPR052185">
    <property type="entry name" value="IPC_Synthase-Related"/>
</dbReference>
<dbReference type="SUPFAM" id="SSF48317">
    <property type="entry name" value="Acid phosphatase/Vanadium-dependent haloperoxidase"/>
    <property type="match status" value="1"/>
</dbReference>
<evidence type="ECO:0000256" key="6">
    <source>
        <dbReference type="SAM" id="Phobius"/>
    </source>
</evidence>
<evidence type="ECO:0000256" key="5">
    <source>
        <dbReference type="SAM" id="MobiDB-lite"/>
    </source>
</evidence>
<reference evidence="9" key="1">
    <citation type="submission" date="2009-09" db="EMBL/GenBank/DDBJ databases">
        <title>The complete genome of Nakamurella multipartita DSM 44233.</title>
        <authorList>
            <consortium name="US DOE Joint Genome Institute (JGI-PGF)"/>
            <person name="Lucas S."/>
            <person name="Copeland A."/>
            <person name="Lapidus A."/>
            <person name="Glavina del Rio T."/>
            <person name="Dalin E."/>
            <person name="Tice H."/>
            <person name="Bruce D."/>
            <person name="Goodwin L."/>
            <person name="Pitluck S."/>
            <person name="Kyrpides N."/>
            <person name="Mavromatis K."/>
            <person name="Ivanova N."/>
            <person name="Ovchinnikova G."/>
            <person name="Sims D."/>
            <person name="Meincke L."/>
            <person name="Brettin T."/>
            <person name="Detter J.C."/>
            <person name="Han C."/>
            <person name="Larimer F."/>
            <person name="Land M."/>
            <person name="Hauser L."/>
            <person name="Markowitz V."/>
            <person name="Cheng J.-F."/>
            <person name="Hugenholtz P."/>
            <person name="Woyke T."/>
            <person name="Wu D."/>
            <person name="Klenk H.-P."/>
            <person name="Eisen J.A."/>
        </authorList>
    </citation>
    <scope>NUCLEOTIDE SEQUENCE [LARGE SCALE GENOMIC DNA]</scope>
    <source>
        <strain evidence="9">ATCC 700099 / DSM 44233 / CIP 104796 / JCM 9543 / NBRC 105858 / Y-104</strain>
    </source>
</reference>
<feature type="region of interest" description="Disordered" evidence="5">
    <location>
        <begin position="274"/>
        <end position="300"/>
    </location>
</feature>
<dbReference type="KEGG" id="nml:Namu_2273"/>
<dbReference type="EMBL" id="CP001737">
    <property type="protein sequence ID" value="ACV78650.1"/>
    <property type="molecule type" value="Genomic_DNA"/>
</dbReference>
<evidence type="ECO:0000256" key="1">
    <source>
        <dbReference type="ARBA" id="ARBA00004141"/>
    </source>
</evidence>
<dbReference type="InterPro" id="IPR026841">
    <property type="entry name" value="Aur1/Ipt1"/>
</dbReference>
<protein>
    <submittedName>
        <fullName evidence="8">Phosphoesterase PA-phosphatase related</fullName>
    </submittedName>
</protein>
<comment type="subcellular location">
    <subcellularLocation>
        <location evidence="1">Membrane</location>
        <topology evidence="1">Multi-pass membrane protein</topology>
    </subcellularLocation>
</comment>
<feature type="transmembrane region" description="Helical" evidence="6">
    <location>
        <begin position="248"/>
        <end position="268"/>
    </location>
</feature>
<evidence type="ECO:0000313" key="8">
    <source>
        <dbReference type="EMBL" id="ACV78650.1"/>
    </source>
</evidence>
<dbReference type="PANTHER" id="PTHR31310:SF7">
    <property type="entry name" value="PA-PHOSPHATASE RELATED-FAMILY PROTEIN DDB_G0268928"/>
    <property type="match status" value="1"/>
</dbReference>
<name>C8XK88_NAKMY</name>
<feature type="domain" description="Inositolphosphotransferase Aur1/Ipt1" evidence="7">
    <location>
        <begin position="99"/>
        <end position="263"/>
    </location>
</feature>
<keyword evidence="4 6" id="KW-0472">Membrane</keyword>
<evidence type="ECO:0000256" key="3">
    <source>
        <dbReference type="ARBA" id="ARBA00022989"/>
    </source>
</evidence>
<keyword evidence="2 6" id="KW-0812">Transmembrane</keyword>
<dbReference type="AlphaFoldDB" id="C8XK88"/>
<dbReference type="HOGENOM" id="CLU_052628_1_0_11"/>
<dbReference type="STRING" id="479431.Namu_2273"/>
<dbReference type="Proteomes" id="UP000002218">
    <property type="component" value="Chromosome"/>
</dbReference>
<dbReference type="InterPro" id="IPR036938">
    <property type="entry name" value="PAP2/HPO_sf"/>
</dbReference>
<proteinExistence type="predicted"/>
<reference evidence="8 9" key="2">
    <citation type="journal article" date="2010" name="Stand. Genomic Sci.">
        <title>Complete genome sequence of Nakamurella multipartita type strain (Y-104).</title>
        <authorList>
            <person name="Tice H."/>
            <person name="Mayilraj S."/>
            <person name="Sims D."/>
            <person name="Lapidus A."/>
            <person name="Nolan M."/>
            <person name="Lucas S."/>
            <person name="Glavina Del Rio T."/>
            <person name="Copeland A."/>
            <person name="Cheng J.F."/>
            <person name="Meincke L."/>
            <person name="Bruce D."/>
            <person name="Goodwin L."/>
            <person name="Pitluck S."/>
            <person name="Ivanova N."/>
            <person name="Mavromatis K."/>
            <person name="Ovchinnikova G."/>
            <person name="Pati A."/>
            <person name="Chen A."/>
            <person name="Palaniappan K."/>
            <person name="Land M."/>
            <person name="Hauser L."/>
            <person name="Chang Y.J."/>
            <person name="Jeffries C.D."/>
            <person name="Detter J.C."/>
            <person name="Brettin T."/>
            <person name="Rohde M."/>
            <person name="Goker M."/>
            <person name="Bristow J."/>
            <person name="Eisen J.A."/>
            <person name="Markowitz V."/>
            <person name="Hugenholtz P."/>
            <person name="Kyrpides N.C."/>
            <person name="Klenk H.P."/>
            <person name="Chen F."/>
        </authorList>
    </citation>
    <scope>NUCLEOTIDE SEQUENCE [LARGE SCALE GENOMIC DNA]</scope>
    <source>
        <strain evidence="9">ATCC 700099 / DSM 44233 / CIP 104796 / JCM 9543 / NBRC 105858 / Y-104</strain>
    </source>
</reference>
<dbReference type="CDD" id="cd03386">
    <property type="entry name" value="PAP2_Aur1_like"/>
    <property type="match status" value="1"/>
</dbReference>
<dbReference type="PANTHER" id="PTHR31310">
    <property type="match status" value="1"/>
</dbReference>
<keyword evidence="9" id="KW-1185">Reference proteome</keyword>
<feature type="transmembrane region" description="Helical" evidence="6">
    <location>
        <begin position="210"/>
        <end position="236"/>
    </location>
</feature>
<organism evidence="8 9">
    <name type="scientific">Nakamurella multipartita (strain ATCC 700099 / DSM 44233 / CIP 104796 / JCM 9543 / NBRC 105858 / Y-104)</name>
    <name type="common">Microsphaera multipartita</name>
    <dbReference type="NCBI Taxonomy" id="479431"/>
    <lineage>
        <taxon>Bacteria</taxon>
        <taxon>Bacillati</taxon>
        <taxon>Actinomycetota</taxon>
        <taxon>Actinomycetes</taxon>
        <taxon>Nakamurellales</taxon>
        <taxon>Nakamurellaceae</taxon>
        <taxon>Nakamurella</taxon>
    </lineage>
</organism>
<sequence length="300" mass="31887">MGPGPPGIELPGIELKAPWWGGALAQVRQVWLPLGGVLLAYWLAAAVNQPLRDRIVPGAVNHIGLPLHVVEPVRVDEFVFGALPTSWLQQRLYDPSGPRWYDAVVALVYVSHFVVIPAVALVLWRWGTRARFRAWIGCVTLMVAIGTTVYILYPMAPPWIAADLGFAGPADRISGIGWDYLGLSPVARLLGVGQASANPVAAMPSMHAAAAALVAAFFWAGAGGWARLALVCYPLAMGFALVYTAEHYVVDVVAGGLVAVAVVTGWTAGRRWRARRATGSAQGSGTGSTRAEGSPARRRP</sequence>
<dbReference type="eggNOG" id="COG0671">
    <property type="taxonomic scope" value="Bacteria"/>
</dbReference>
<evidence type="ECO:0000256" key="4">
    <source>
        <dbReference type="ARBA" id="ARBA00023136"/>
    </source>
</evidence>
<feature type="transmembrane region" description="Helical" evidence="6">
    <location>
        <begin position="132"/>
        <end position="153"/>
    </location>
</feature>
<accession>C8XK88</accession>